<evidence type="ECO:0000256" key="3">
    <source>
        <dbReference type="ARBA" id="ARBA00006759"/>
    </source>
</evidence>
<keyword evidence="6 7" id="KW-0862">Zinc</keyword>
<dbReference type="GO" id="GO:0017001">
    <property type="term" value="P:antibiotic catabolic process"/>
    <property type="evidence" value="ECO:0007669"/>
    <property type="project" value="InterPro"/>
</dbReference>
<keyword evidence="5 7" id="KW-0378">Hydrolase</keyword>
<dbReference type="EC" id="3.1.2.6" evidence="7"/>
<dbReference type="GO" id="GO:0008800">
    <property type="term" value="F:beta-lactamase activity"/>
    <property type="evidence" value="ECO:0007669"/>
    <property type="project" value="InterPro"/>
</dbReference>
<comment type="catalytic activity">
    <reaction evidence="1 7">
        <text>an S-(2-hydroxyacyl)glutathione + H2O = a 2-hydroxy carboxylate + glutathione + H(+)</text>
        <dbReference type="Rhea" id="RHEA:21864"/>
        <dbReference type="ChEBI" id="CHEBI:15377"/>
        <dbReference type="ChEBI" id="CHEBI:15378"/>
        <dbReference type="ChEBI" id="CHEBI:57925"/>
        <dbReference type="ChEBI" id="CHEBI:58896"/>
        <dbReference type="ChEBI" id="CHEBI:71261"/>
        <dbReference type="EC" id="3.1.2.6"/>
    </reaction>
</comment>
<dbReference type="CDD" id="cd07723">
    <property type="entry name" value="hydroxyacylglutathione_hydrolase_MBL-fold"/>
    <property type="match status" value="1"/>
</dbReference>
<dbReference type="PROSITE" id="PS00743">
    <property type="entry name" value="BETA_LACTAMASE_B_1"/>
    <property type="match status" value="1"/>
</dbReference>
<evidence type="ECO:0000256" key="2">
    <source>
        <dbReference type="ARBA" id="ARBA00004963"/>
    </source>
</evidence>
<evidence type="ECO:0000256" key="1">
    <source>
        <dbReference type="ARBA" id="ARBA00001623"/>
    </source>
</evidence>
<dbReference type="Pfam" id="PF16123">
    <property type="entry name" value="HAGH_C"/>
    <property type="match status" value="1"/>
</dbReference>
<comment type="function">
    <text evidence="7">Thiolesterase that catalyzes the hydrolysis of S-D-lactoyl-glutathione to form glutathione and D-lactic acid.</text>
</comment>
<dbReference type="GO" id="GO:0008270">
    <property type="term" value="F:zinc ion binding"/>
    <property type="evidence" value="ECO:0007669"/>
    <property type="project" value="InterPro"/>
</dbReference>
<dbReference type="PANTHER" id="PTHR43705">
    <property type="entry name" value="HYDROXYACYLGLUTATHIONE HYDROLASE"/>
    <property type="match status" value="1"/>
</dbReference>
<feature type="binding site" evidence="7">
    <location>
        <position position="62"/>
    </location>
    <ligand>
        <name>Zn(2+)</name>
        <dbReference type="ChEBI" id="CHEBI:29105"/>
        <label>2</label>
    </ligand>
</feature>
<comment type="pathway">
    <text evidence="2 7">Secondary metabolite metabolism; methylglyoxal degradation; (R)-lactate from methylglyoxal: step 2/2.</text>
</comment>
<keyword evidence="4 7" id="KW-0479">Metal-binding</keyword>
<evidence type="ECO:0000313" key="9">
    <source>
        <dbReference type="EMBL" id="KGM32720.1"/>
    </source>
</evidence>
<dbReference type="InterPro" id="IPR001018">
    <property type="entry name" value="Beta-lactamase_class-B_CS"/>
</dbReference>
<dbReference type="InterPro" id="IPR050110">
    <property type="entry name" value="Glyoxalase_II_hydrolase"/>
</dbReference>
<proteinExistence type="inferred from homology"/>
<feature type="binding site" evidence="7">
    <location>
        <position position="134"/>
    </location>
    <ligand>
        <name>Zn(2+)</name>
        <dbReference type="ChEBI" id="CHEBI:29105"/>
        <label>2</label>
    </ligand>
</feature>
<dbReference type="InterPro" id="IPR001279">
    <property type="entry name" value="Metallo-B-lactamas"/>
</dbReference>
<dbReference type="Proteomes" id="UP000029995">
    <property type="component" value="Unassembled WGS sequence"/>
</dbReference>
<dbReference type="PIRSF" id="PIRSF005457">
    <property type="entry name" value="Glx"/>
    <property type="match status" value="1"/>
</dbReference>
<dbReference type="HAMAP" id="MF_01374">
    <property type="entry name" value="Glyoxalase_2"/>
    <property type="match status" value="1"/>
</dbReference>
<dbReference type="NCBIfam" id="TIGR03413">
    <property type="entry name" value="GSH_gloB"/>
    <property type="match status" value="1"/>
</dbReference>
<gene>
    <name evidence="7" type="primary">gloB</name>
    <name evidence="9" type="ORF">P409_19750</name>
</gene>
<reference evidence="9 10" key="1">
    <citation type="submission" date="2014-01" db="EMBL/GenBank/DDBJ databases">
        <title>Genome sequence determination for a cystic fibrosis isolate, Inquilinus limosus.</title>
        <authorList>
            <person name="Pino M."/>
            <person name="Di Conza J."/>
            <person name="Gutkind G."/>
        </authorList>
    </citation>
    <scope>NUCLEOTIDE SEQUENCE [LARGE SCALE GENOMIC DNA]</scope>
    <source>
        <strain evidence="9 10">MP06</strain>
    </source>
</reference>
<dbReference type="UniPathway" id="UPA00619">
    <property type="reaction ID" value="UER00676"/>
</dbReference>
<feature type="binding site" evidence="7">
    <location>
        <position position="172"/>
    </location>
    <ligand>
        <name>Zn(2+)</name>
        <dbReference type="ChEBI" id="CHEBI:29105"/>
        <label>2</label>
    </ligand>
</feature>
<dbReference type="SUPFAM" id="SSF56281">
    <property type="entry name" value="Metallo-hydrolase/oxidoreductase"/>
    <property type="match status" value="1"/>
</dbReference>
<dbReference type="Pfam" id="PF00753">
    <property type="entry name" value="Lactamase_B"/>
    <property type="match status" value="1"/>
</dbReference>
<feature type="domain" description="Metallo-beta-lactamase" evidence="8">
    <location>
        <begin position="14"/>
        <end position="172"/>
    </location>
</feature>
<evidence type="ECO:0000259" key="8">
    <source>
        <dbReference type="SMART" id="SM00849"/>
    </source>
</evidence>
<dbReference type="InterPro" id="IPR017782">
    <property type="entry name" value="Hydroxyacylglutathione_Hdrlase"/>
</dbReference>
<protein>
    <recommendedName>
        <fullName evidence="7">Hydroxyacylglutathione hydrolase</fullName>
        <ecNumber evidence="7">3.1.2.6</ecNumber>
    </recommendedName>
    <alternativeName>
        <fullName evidence="7">Glyoxalase II</fullName>
        <shortName evidence="7">Glx II</shortName>
    </alternativeName>
</protein>
<sequence>MASLRVTLIPVLKDNYAYLLEDEQTGMVGVVDPGEADPVAAKLEAKGGRLDWILNTHHHGDHVGGNHELAKRYGASIVGPAAESARIPDLDRGVAEGDHVMVGAARGSVLDVPGHTAGHIAFWFEDAGVLFCGDTLFALGCGRLLEGTPEQMWSSLRKLRALPDTTRIYCGHEYTQSNARFALTVDGANPVLQAYAEDVDDARESGAPTIPAQLGREKLANPFLRADKPDLQAAIGMAGADPVAVFAEIRGRKDRF</sequence>
<dbReference type="InterPro" id="IPR032282">
    <property type="entry name" value="HAGH_C"/>
</dbReference>
<feature type="binding site" evidence="7">
    <location>
        <position position="61"/>
    </location>
    <ligand>
        <name>Zn(2+)</name>
        <dbReference type="ChEBI" id="CHEBI:29105"/>
        <label>2</label>
    </ligand>
</feature>
<evidence type="ECO:0000256" key="7">
    <source>
        <dbReference type="HAMAP-Rule" id="MF_01374"/>
    </source>
</evidence>
<dbReference type="RefSeq" id="WP_034842139.1">
    <property type="nucleotide sequence ID" value="NZ_JANX01000273.1"/>
</dbReference>
<comment type="subunit">
    <text evidence="7">Monomer.</text>
</comment>
<name>A0A0A0D3V1_9PROT</name>
<dbReference type="GO" id="GO:0019243">
    <property type="term" value="P:methylglyoxal catabolic process to D-lactate via S-lactoyl-glutathione"/>
    <property type="evidence" value="ECO:0007669"/>
    <property type="project" value="UniProtKB-UniRule"/>
</dbReference>
<comment type="caution">
    <text evidence="9">The sequence shown here is derived from an EMBL/GenBank/DDBJ whole genome shotgun (WGS) entry which is preliminary data.</text>
</comment>
<accession>A0A0A0D3V1</accession>
<evidence type="ECO:0000313" key="10">
    <source>
        <dbReference type="Proteomes" id="UP000029995"/>
    </source>
</evidence>
<dbReference type="SMART" id="SM00849">
    <property type="entry name" value="Lactamase_B"/>
    <property type="match status" value="1"/>
</dbReference>
<feature type="binding site" evidence="7">
    <location>
        <position position="59"/>
    </location>
    <ligand>
        <name>Zn(2+)</name>
        <dbReference type="ChEBI" id="CHEBI:29105"/>
        <label>1</label>
    </ligand>
</feature>
<dbReference type="AlphaFoldDB" id="A0A0A0D3V1"/>
<feature type="binding site" evidence="7">
    <location>
        <position position="134"/>
    </location>
    <ligand>
        <name>Zn(2+)</name>
        <dbReference type="ChEBI" id="CHEBI:29105"/>
        <label>1</label>
    </ligand>
</feature>
<dbReference type="PANTHER" id="PTHR43705:SF1">
    <property type="entry name" value="HYDROXYACYLGLUTATHIONE HYDROLASE GLOB"/>
    <property type="match status" value="1"/>
</dbReference>
<dbReference type="EMBL" id="JANX01000273">
    <property type="protein sequence ID" value="KGM32720.1"/>
    <property type="molecule type" value="Genomic_DNA"/>
</dbReference>
<dbReference type="GO" id="GO:0004416">
    <property type="term" value="F:hydroxyacylglutathione hydrolase activity"/>
    <property type="evidence" value="ECO:0007669"/>
    <property type="project" value="UniProtKB-UniRule"/>
</dbReference>
<comment type="cofactor">
    <cofactor evidence="7">
        <name>Zn(2+)</name>
        <dbReference type="ChEBI" id="CHEBI:29105"/>
    </cofactor>
    <text evidence="7">Binds 2 Zn(2+) ions per subunit.</text>
</comment>
<dbReference type="Gene3D" id="3.60.15.10">
    <property type="entry name" value="Ribonuclease Z/Hydroxyacylglutathione hydrolase-like"/>
    <property type="match status" value="1"/>
</dbReference>
<comment type="similarity">
    <text evidence="3 7">Belongs to the metallo-beta-lactamase superfamily. Glyoxalase II family.</text>
</comment>
<evidence type="ECO:0000256" key="6">
    <source>
        <dbReference type="ARBA" id="ARBA00022833"/>
    </source>
</evidence>
<feature type="binding site" evidence="7">
    <location>
        <position position="115"/>
    </location>
    <ligand>
        <name>Zn(2+)</name>
        <dbReference type="ChEBI" id="CHEBI:29105"/>
        <label>1</label>
    </ligand>
</feature>
<evidence type="ECO:0000256" key="5">
    <source>
        <dbReference type="ARBA" id="ARBA00022801"/>
    </source>
</evidence>
<dbReference type="InterPro" id="IPR036866">
    <property type="entry name" value="RibonucZ/Hydroxyglut_hydro"/>
</dbReference>
<dbReference type="OrthoDB" id="9802248at2"/>
<dbReference type="InterPro" id="IPR035680">
    <property type="entry name" value="Clx_II_MBL"/>
</dbReference>
<evidence type="ECO:0000256" key="4">
    <source>
        <dbReference type="ARBA" id="ARBA00022723"/>
    </source>
</evidence>
<feature type="binding site" evidence="7">
    <location>
        <position position="57"/>
    </location>
    <ligand>
        <name>Zn(2+)</name>
        <dbReference type="ChEBI" id="CHEBI:29105"/>
        <label>1</label>
    </ligand>
</feature>
<organism evidence="9 10">
    <name type="scientific">Inquilinus limosus MP06</name>
    <dbReference type="NCBI Taxonomy" id="1398085"/>
    <lineage>
        <taxon>Bacteria</taxon>
        <taxon>Pseudomonadati</taxon>
        <taxon>Pseudomonadota</taxon>
        <taxon>Alphaproteobacteria</taxon>
        <taxon>Rhodospirillales</taxon>
        <taxon>Rhodospirillaceae</taxon>
        <taxon>Inquilinus</taxon>
    </lineage>
</organism>